<name>A0A418MF30_9BACT</name>
<dbReference type="Gene3D" id="3.30.1330.60">
    <property type="entry name" value="OmpA-like domain"/>
    <property type="match status" value="1"/>
</dbReference>
<protein>
    <submittedName>
        <fullName evidence="7">OmpA family protein</fullName>
    </submittedName>
</protein>
<evidence type="ECO:0000256" key="4">
    <source>
        <dbReference type="PROSITE-ProRule" id="PRU00473"/>
    </source>
</evidence>
<dbReference type="InterPro" id="IPR006664">
    <property type="entry name" value="OMP_bac"/>
</dbReference>
<dbReference type="PRINTS" id="PR01021">
    <property type="entry name" value="OMPADOMAIN"/>
</dbReference>
<evidence type="ECO:0000259" key="6">
    <source>
        <dbReference type="PROSITE" id="PS51123"/>
    </source>
</evidence>
<dbReference type="InterPro" id="IPR006665">
    <property type="entry name" value="OmpA-like"/>
</dbReference>
<dbReference type="PANTHER" id="PTHR30329:SF21">
    <property type="entry name" value="LIPOPROTEIN YIAD-RELATED"/>
    <property type="match status" value="1"/>
</dbReference>
<evidence type="ECO:0000256" key="2">
    <source>
        <dbReference type="ARBA" id="ARBA00023136"/>
    </source>
</evidence>
<dbReference type="Pfam" id="PF00691">
    <property type="entry name" value="OmpA"/>
    <property type="match status" value="1"/>
</dbReference>
<dbReference type="PANTHER" id="PTHR30329">
    <property type="entry name" value="STATOR ELEMENT OF FLAGELLAR MOTOR COMPLEX"/>
    <property type="match status" value="1"/>
</dbReference>
<feature type="region of interest" description="Disordered" evidence="5">
    <location>
        <begin position="120"/>
        <end position="142"/>
    </location>
</feature>
<accession>A0A418MF30</accession>
<dbReference type="PROSITE" id="PS51123">
    <property type="entry name" value="OMPA_2"/>
    <property type="match status" value="1"/>
</dbReference>
<comment type="caution">
    <text evidence="7">The sequence shown here is derived from an EMBL/GenBank/DDBJ whole genome shotgun (WGS) entry which is preliminary data.</text>
</comment>
<feature type="compositionally biased region" description="Polar residues" evidence="5">
    <location>
        <begin position="125"/>
        <end position="142"/>
    </location>
</feature>
<proteinExistence type="predicted"/>
<organism evidence="7 8">
    <name type="scientific">Fibrisoma montanum</name>
    <dbReference type="NCBI Taxonomy" id="2305895"/>
    <lineage>
        <taxon>Bacteria</taxon>
        <taxon>Pseudomonadati</taxon>
        <taxon>Bacteroidota</taxon>
        <taxon>Cytophagia</taxon>
        <taxon>Cytophagales</taxon>
        <taxon>Spirosomataceae</taxon>
        <taxon>Fibrisoma</taxon>
    </lineage>
</organism>
<evidence type="ECO:0000313" key="7">
    <source>
        <dbReference type="EMBL" id="RIV25419.1"/>
    </source>
</evidence>
<feature type="domain" description="OmpA-like" evidence="6">
    <location>
        <begin position="327"/>
        <end position="443"/>
    </location>
</feature>
<dbReference type="AlphaFoldDB" id="A0A418MF30"/>
<evidence type="ECO:0000256" key="5">
    <source>
        <dbReference type="SAM" id="MobiDB-lite"/>
    </source>
</evidence>
<dbReference type="GO" id="GO:0009279">
    <property type="term" value="C:cell outer membrane"/>
    <property type="evidence" value="ECO:0007669"/>
    <property type="project" value="UniProtKB-SubCell"/>
</dbReference>
<evidence type="ECO:0000313" key="8">
    <source>
        <dbReference type="Proteomes" id="UP000283523"/>
    </source>
</evidence>
<dbReference type="EMBL" id="QXED01000002">
    <property type="protein sequence ID" value="RIV25419.1"/>
    <property type="molecule type" value="Genomic_DNA"/>
</dbReference>
<dbReference type="Proteomes" id="UP000283523">
    <property type="component" value="Unassembled WGS sequence"/>
</dbReference>
<comment type="subcellular location">
    <subcellularLocation>
        <location evidence="1">Cell outer membrane</location>
    </subcellularLocation>
</comment>
<dbReference type="InterPro" id="IPR050330">
    <property type="entry name" value="Bact_OuterMem_StrucFunc"/>
</dbReference>
<keyword evidence="2 4" id="KW-0472">Membrane</keyword>
<evidence type="ECO:0000256" key="1">
    <source>
        <dbReference type="ARBA" id="ARBA00004442"/>
    </source>
</evidence>
<keyword evidence="8" id="KW-1185">Reference proteome</keyword>
<keyword evidence="3" id="KW-0998">Cell outer membrane</keyword>
<sequence length="443" mass="48680">MTGLAHRFVLLTTGLFSGLCWPLLAAPCMRLTGVVQDYATRQPLAAQFFLKTSTGRTNLGSSTETGRFQIDISCQATMLLIERKGYRPQQLPLNEITTKAGEVSIPVIIPLIAVDPEGTDRPYLQSEQTHTEQQGSGLTSPRPQQNVFVITDAFTNKALPAKACFVFTNSGQKRCFNANAAGQLIMEFDRKDIIAVEIAAPGYQTYKGNINVEELNGRRLQHVIRLTRELVLLSVQIDGGVGSCELRTPGSSKGIALVPVPAHPDVLVAMNVLSQVYTLVVLDRRGNVREQRPISLRRGLNVEKVAKPLVAASTSGASTVTEHTSIPPLTRTDSLPLIYFERSSYAIQLSAKQVLLQIAAYLIQRPELKLRIIGHTDAEGDERLNRALAENRARVVLSFLTIQGIDDHRLEIVGFGSRYPAAPSDTEANKAKNRRVQLKFMSN</sequence>
<evidence type="ECO:0000256" key="3">
    <source>
        <dbReference type="ARBA" id="ARBA00023237"/>
    </source>
</evidence>
<dbReference type="InterPro" id="IPR036737">
    <property type="entry name" value="OmpA-like_sf"/>
</dbReference>
<reference evidence="7 8" key="1">
    <citation type="submission" date="2018-08" db="EMBL/GenBank/DDBJ databases">
        <title>Fibrisoma montanum sp. nov., isolated from Danxia mountain soil.</title>
        <authorList>
            <person name="Huang Y."/>
        </authorList>
    </citation>
    <scope>NUCLEOTIDE SEQUENCE [LARGE SCALE GENOMIC DNA]</scope>
    <source>
        <strain evidence="7 8">HYT19</strain>
    </source>
</reference>
<gene>
    <name evidence="7" type="ORF">DYU11_08970</name>
</gene>
<dbReference type="CDD" id="cd07185">
    <property type="entry name" value="OmpA_C-like"/>
    <property type="match status" value="1"/>
</dbReference>
<dbReference type="SUPFAM" id="SSF103088">
    <property type="entry name" value="OmpA-like"/>
    <property type="match status" value="1"/>
</dbReference>